<organism evidence="1 2">
    <name type="scientific">Sphingobacterium paludis</name>
    <dbReference type="NCBI Taxonomy" id="1476465"/>
    <lineage>
        <taxon>Bacteria</taxon>
        <taxon>Pseudomonadati</taxon>
        <taxon>Bacteroidota</taxon>
        <taxon>Sphingobacteriia</taxon>
        <taxon>Sphingobacteriales</taxon>
        <taxon>Sphingobacteriaceae</taxon>
        <taxon>Sphingobacterium</taxon>
    </lineage>
</organism>
<protein>
    <submittedName>
        <fullName evidence="1">Uncharacterized protein</fullName>
    </submittedName>
</protein>
<gene>
    <name evidence="1" type="ORF">B0I21_103249</name>
</gene>
<name>A0A4R7D1X5_9SPHI</name>
<dbReference type="EMBL" id="SNZV01000003">
    <property type="protein sequence ID" value="TDS14750.1"/>
    <property type="molecule type" value="Genomic_DNA"/>
</dbReference>
<evidence type="ECO:0000313" key="1">
    <source>
        <dbReference type="EMBL" id="TDS14750.1"/>
    </source>
</evidence>
<keyword evidence="2" id="KW-1185">Reference proteome</keyword>
<dbReference type="AlphaFoldDB" id="A0A4R7D1X5"/>
<reference evidence="1 2" key="1">
    <citation type="submission" date="2019-03" db="EMBL/GenBank/DDBJ databases">
        <title>Genomic Encyclopedia of Type Strains, Phase III (KMG-III): the genomes of soil and plant-associated and newly described type strains.</title>
        <authorList>
            <person name="Whitman W."/>
        </authorList>
    </citation>
    <scope>NUCLEOTIDE SEQUENCE [LARGE SCALE GENOMIC DNA]</scope>
    <source>
        <strain evidence="1 2">CGMCC 1.12801</strain>
    </source>
</reference>
<dbReference type="Proteomes" id="UP000294752">
    <property type="component" value="Unassembled WGS sequence"/>
</dbReference>
<comment type="caution">
    <text evidence="1">The sequence shown here is derived from an EMBL/GenBank/DDBJ whole genome shotgun (WGS) entry which is preliminary data.</text>
</comment>
<evidence type="ECO:0000313" key="2">
    <source>
        <dbReference type="Proteomes" id="UP000294752"/>
    </source>
</evidence>
<sequence>MRKFLIMSALILGMAALTTTTTIEVKAQPSTWDSGDYGTIPDPPPAYPLPVPYPGGPTPWDWKPWQNPLGG</sequence>
<proteinExistence type="predicted"/>
<accession>A0A4R7D1X5</accession>